<proteinExistence type="predicted"/>
<dbReference type="RefSeq" id="WP_345555573.1">
    <property type="nucleotide sequence ID" value="NZ_BAABIK010000003.1"/>
</dbReference>
<evidence type="ECO:0000313" key="8">
    <source>
        <dbReference type="Proteomes" id="UP001499993"/>
    </source>
</evidence>
<dbReference type="Proteomes" id="UP001499993">
    <property type="component" value="Unassembled WGS sequence"/>
</dbReference>
<evidence type="ECO:0000256" key="3">
    <source>
        <dbReference type="ARBA" id="ARBA00023087"/>
    </source>
</evidence>
<feature type="domain" description="Chaplin" evidence="6">
    <location>
        <begin position="37"/>
        <end position="77"/>
    </location>
</feature>
<sequence>MHKWVRTTAKAAVLTAGFAAMGAGVSFADSHPTTSGNGSALSGNQLVGNLDLPVNVSGNAVGAVGGIAGAKSEHDGAAVVDHGGSGPHTSGNGSLLSGNQAVLDGDVPVNVSGNAVGAVLGTAGAASHGSGSAVVEGDGGHHHMGGDTISSSGNGALASANQLVADLDIPVNASGNAVGAVAGIAGAASKDTGALVVEDGGHRHGHHDNGHDGYHVHQAAPGESTGLLKWANLGRPLHLSPNSVDAGPVLHQRAGHGGDDIMTSGNGSLLGGNQLVGDLDVPVNVSGNAVGAVGGVAGAASHDAGAVVVDKGGDDITTSGNGSLLGGNQAVLDGDVPVNVSGNAVGAVLGTAGAASHGDGAAVVEGVGHDVRHTSHETVPQAAGTLPEASEVADKVTEQLPLRNELPDPSGVLPLNAEVPGSQAVEAQVPAEVPEASDVAPAELSGLAEATGQATQAEPVDQVENRVGTDLGL</sequence>
<reference evidence="8" key="1">
    <citation type="journal article" date="2019" name="Int. J. Syst. Evol. Microbiol.">
        <title>The Global Catalogue of Microorganisms (GCM) 10K type strain sequencing project: providing services to taxonomists for standard genome sequencing and annotation.</title>
        <authorList>
            <consortium name="The Broad Institute Genomics Platform"/>
            <consortium name="The Broad Institute Genome Sequencing Center for Infectious Disease"/>
            <person name="Wu L."/>
            <person name="Ma J."/>
        </authorList>
    </citation>
    <scope>NUCLEOTIDE SEQUENCE [LARGE SCALE GENOMIC DNA]</scope>
    <source>
        <strain evidence="8">JCM 18123</strain>
    </source>
</reference>
<accession>A0ABP9G782</accession>
<comment type="caution">
    <text evidence="7">The sequence shown here is derived from an EMBL/GenBank/DDBJ whole genome shotgun (WGS) entry which is preliminary data.</text>
</comment>
<feature type="domain" description="Chaplin" evidence="6">
    <location>
        <begin position="266"/>
        <end position="306"/>
    </location>
</feature>
<organism evidence="7 8">
    <name type="scientific">Streptomonospora halophila</name>
    <dbReference type="NCBI Taxonomy" id="427369"/>
    <lineage>
        <taxon>Bacteria</taxon>
        <taxon>Bacillati</taxon>
        <taxon>Actinomycetota</taxon>
        <taxon>Actinomycetes</taxon>
        <taxon>Streptosporangiales</taxon>
        <taxon>Nocardiopsidaceae</taxon>
        <taxon>Streptomonospora</taxon>
    </lineage>
</organism>
<evidence type="ECO:0000259" key="6">
    <source>
        <dbReference type="PROSITE" id="PS51884"/>
    </source>
</evidence>
<evidence type="ECO:0000256" key="2">
    <source>
        <dbReference type="ARBA" id="ARBA00022889"/>
    </source>
</evidence>
<keyword evidence="2" id="KW-0130">Cell adhesion</keyword>
<keyword evidence="5" id="KW-0732">Signal</keyword>
<keyword evidence="8" id="KW-1185">Reference proteome</keyword>
<evidence type="ECO:0000256" key="1">
    <source>
        <dbReference type="ARBA" id="ARBA00022512"/>
    </source>
</evidence>
<keyword evidence="1" id="KW-0964">Secreted</keyword>
<evidence type="ECO:0000256" key="4">
    <source>
        <dbReference type="SAM" id="MobiDB-lite"/>
    </source>
</evidence>
<evidence type="ECO:0000313" key="7">
    <source>
        <dbReference type="EMBL" id="GAA4931151.1"/>
    </source>
</evidence>
<keyword evidence="3" id="KW-0034">Amyloid</keyword>
<feature type="region of interest" description="Disordered" evidence="4">
    <location>
        <begin position="128"/>
        <end position="151"/>
    </location>
</feature>
<dbReference type="EMBL" id="BAABIK010000003">
    <property type="protein sequence ID" value="GAA4931151.1"/>
    <property type="molecule type" value="Genomic_DNA"/>
</dbReference>
<evidence type="ECO:0000256" key="5">
    <source>
        <dbReference type="SAM" id="SignalP"/>
    </source>
</evidence>
<feature type="chain" id="PRO_5046572252" description="Chaplin domain-containing protein" evidence="5">
    <location>
        <begin position="29"/>
        <end position="473"/>
    </location>
</feature>
<name>A0ABP9G782_9ACTN</name>
<feature type="signal peptide" evidence="5">
    <location>
        <begin position="1"/>
        <end position="28"/>
    </location>
</feature>
<protein>
    <recommendedName>
        <fullName evidence="6">Chaplin domain-containing protein</fullName>
    </recommendedName>
</protein>
<dbReference type="PROSITE" id="PS51884">
    <property type="entry name" value="CHAPLIN"/>
    <property type="match status" value="2"/>
</dbReference>
<dbReference type="InterPro" id="IPR005528">
    <property type="entry name" value="ChpA-H"/>
</dbReference>
<keyword evidence="1" id="KW-0134">Cell wall</keyword>
<gene>
    <name evidence="7" type="ORF">GCM10023224_08800</name>
</gene>
<feature type="region of interest" description="Disordered" evidence="4">
    <location>
        <begin position="449"/>
        <end position="473"/>
    </location>
</feature>